<dbReference type="Proteomes" id="UP001142610">
    <property type="component" value="Unassembled WGS sequence"/>
</dbReference>
<dbReference type="EMBL" id="JANIBC010000001">
    <property type="protein sequence ID" value="MCQ8184040.1"/>
    <property type="molecule type" value="Genomic_DNA"/>
</dbReference>
<feature type="signal peptide" evidence="1">
    <location>
        <begin position="1"/>
        <end position="20"/>
    </location>
</feature>
<evidence type="ECO:0000313" key="3">
    <source>
        <dbReference type="EMBL" id="MCQ8184040.1"/>
    </source>
</evidence>
<comment type="caution">
    <text evidence="3">The sequence shown here is derived from an EMBL/GenBank/DDBJ whole genome shotgun (WGS) entry which is preliminary data.</text>
</comment>
<evidence type="ECO:0000256" key="1">
    <source>
        <dbReference type="SAM" id="SignalP"/>
    </source>
</evidence>
<accession>A0A9X2L6P4</accession>
<dbReference type="Gene3D" id="2.160.20.120">
    <property type="match status" value="2"/>
</dbReference>
<sequence length="349" mass="36596">MLKLLTGLLAATAMTGAAHAQSPSIEIEDFYGTIVLELHSSGPVTAIKSGPGADEVEIRGTNRVRIDGGDEIDRKDWWKEYQRERKGFGNRGWNDTDKADRTLEKMLEDRPTLTITAPEGTDITIGGSAFKLTTEGDAGSVTITNNIHLWARLNDAEEADVSVHGSGYLKMGDIARMLGASVHGSGDIIAGAAQSAELSVHGSGDLEMDGVRERLRASVHGSGDLNVKEVGGSAKANVHGSGDIELGSVAGGFDGKVHGSGDLKVREVAGRVDAGIHGSGDLDIDGGEADELTVSVHGSGEFTFRGTAKTAKLRSWGSGEIEVAEVSGRVEAKGKNIRVDGQRIGRDSD</sequence>
<feature type="domain" description="Putative auto-transporter adhesin head GIN" evidence="2">
    <location>
        <begin position="258"/>
        <end position="325"/>
    </location>
</feature>
<keyword evidence="1" id="KW-0732">Signal</keyword>
<keyword evidence="4" id="KW-1185">Reference proteome</keyword>
<name>A0A9X2L6P4_9PROT</name>
<organism evidence="3 4">
    <name type="scientific">Parvularcula maris</name>
    <dbReference type="NCBI Taxonomy" id="2965077"/>
    <lineage>
        <taxon>Bacteria</taxon>
        <taxon>Pseudomonadati</taxon>
        <taxon>Pseudomonadota</taxon>
        <taxon>Alphaproteobacteria</taxon>
        <taxon>Parvularculales</taxon>
        <taxon>Parvularculaceae</taxon>
        <taxon>Parvularcula</taxon>
    </lineage>
</organism>
<dbReference type="RefSeq" id="WP_256617846.1">
    <property type="nucleotide sequence ID" value="NZ_JANIBC010000001.1"/>
</dbReference>
<evidence type="ECO:0000259" key="2">
    <source>
        <dbReference type="Pfam" id="PF10988"/>
    </source>
</evidence>
<evidence type="ECO:0000313" key="4">
    <source>
        <dbReference type="Proteomes" id="UP001142610"/>
    </source>
</evidence>
<feature type="chain" id="PRO_5040770543" evidence="1">
    <location>
        <begin position="21"/>
        <end position="349"/>
    </location>
</feature>
<protein>
    <submittedName>
        <fullName evidence="3">DUF2807 domain-containing protein</fullName>
    </submittedName>
</protein>
<dbReference type="AlphaFoldDB" id="A0A9X2L6P4"/>
<dbReference type="InterPro" id="IPR021255">
    <property type="entry name" value="DUF2807"/>
</dbReference>
<dbReference type="Pfam" id="PF10988">
    <property type="entry name" value="DUF2807"/>
    <property type="match status" value="2"/>
</dbReference>
<proteinExistence type="predicted"/>
<feature type="domain" description="Putative auto-transporter adhesin head GIN" evidence="2">
    <location>
        <begin position="114"/>
        <end position="245"/>
    </location>
</feature>
<gene>
    <name evidence="3" type="ORF">NOG11_01440</name>
</gene>
<reference evidence="3" key="1">
    <citation type="submission" date="2022-07" db="EMBL/GenBank/DDBJ databases">
        <title>Parvularcula maris sp. nov., an algicidal bacterium isolated from seawater.</title>
        <authorList>
            <person name="Li F."/>
        </authorList>
    </citation>
    <scope>NUCLEOTIDE SEQUENCE</scope>
    <source>
        <strain evidence="3">BGMRC 0090</strain>
    </source>
</reference>